<dbReference type="AlphaFoldDB" id="A0A1M7L2M8"/>
<gene>
    <name evidence="10" type="ORF">SAMN04487860_11134</name>
</gene>
<evidence type="ECO:0000313" key="10">
    <source>
        <dbReference type="EMBL" id="SHM72179.1"/>
    </source>
</evidence>
<feature type="chain" id="PRO_5039492765" description="beta-lactamase" evidence="8">
    <location>
        <begin position="27"/>
        <end position="491"/>
    </location>
</feature>
<dbReference type="GO" id="GO:0005886">
    <property type="term" value="C:plasma membrane"/>
    <property type="evidence" value="ECO:0007669"/>
    <property type="project" value="TreeGrafter"/>
</dbReference>
<feature type="domain" description="Penicillin-binding protein transpeptidase" evidence="9">
    <location>
        <begin position="164"/>
        <end position="422"/>
    </location>
</feature>
<dbReference type="Gene3D" id="3.90.1310.10">
    <property type="entry name" value="Penicillin-binding protein 2a (Domain 2)"/>
    <property type="match status" value="1"/>
</dbReference>
<dbReference type="PANTHER" id="PTHR30627:SF6">
    <property type="entry name" value="BETA-LACTAMASE YBXI-RELATED"/>
    <property type="match status" value="1"/>
</dbReference>
<evidence type="ECO:0000256" key="6">
    <source>
        <dbReference type="ARBA" id="ARBA00023251"/>
    </source>
</evidence>
<evidence type="ECO:0000256" key="8">
    <source>
        <dbReference type="SAM" id="SignalP"/>
    </source>
</evidence>
<dbReference type="EMBL" id="FRCT01000011">
    <property type="protein sequence ID" value="SHM72179.1"/>
    <property type="molecule type" value="Genomic_DNA"/>
</dbReference>
<dbReference type="InterPro" id="IPR012338">
    <property type="entry name" value="Beta-lactam/transpept-like"/>
</dbReference>
<comment type="catalytic activity">
    <reaction evidence="1">
        <text>a beta-lactam + H2O = a substituted beta-amino acid</text>
        <dbReference type="Rhea" id="RHEA:20401"/>
        <dbReference type="ChEBI" id="CHEBI:15377"/>
        <dbReference type="ChEBI" id="CHEBI:35627"/>
        <dbReference type="ChEBI" id="CHEBI:140347"/>
        <dbReference type="EC" id="3.5.2.6"/>
    </reaction>
</comment>
<evidence type="ECO:0000259" key="9">
    <source>
        <dbReference type="Pfam" id="PF00905"/>
    </source>
</evidence>
<sequence>MIFRGKWLIPLLISAAAVLSFPSCSAEVGQVTVHRDSDSSSDQQENNGAQAAMTTEETTTTTTTTTLVYRGNIYDTNYNLVTYGTYANENMDQRFYGEGYSYSFSNIISAASAGFDDVFGDLLRTNNPSPVDGKANVGQSLRLTIDANVQNALSAYMANMGMAGSIVVMRTDGSILAEVSYPNYDPELFDADPSYGENLMGGTIANKAFQNASPGSCFKIMSEVIADKNGITSLYDDGTWVDSGATIVNWDHDTGYYPVPERTLTSAFVNSSNIFFAKAFDQLGTEQVLADLNDIFHFCAPIQCDFGPIENNIEIYCLDDLRRSAFGQAYVRTCPIYLAALGREAIFGDMVKPFVLQQVVDTNDPYTQTVKGSTPYEVLGSIPENCRSNLLEGMRGVAGNLGLYIPENYEFYAKTGTAETGAGDYLYITGCLKNIYDRTGEKITYSNYEEYKPNGSYIIVMQLQNPAAFGFDFASQTGYLYQGIINTVLAY</sequence>
<dbReference type="GO" id="GO:0008658">
    <property type="term" value="F:penicillin binding"/>
    <property type="evidence" value="ECO:0007669"/>
    <property type="project" value="InterPro"/>
</dbReference>
<dbReference type="Proteomes" id="UP000184394">
    <property type="component" value="Unassembled WGS sequence"/>
</dbReference>
<dbReference type="PANTHER" id="PTHR30627">
    <property type="entry name" value="PEPTIDOGLYCAN D,D-TRANSPEPTIDASE"/>
    <property type="match status" value="1"/>
</dbReference>
<dbReference type="Pfam" id="PF00905">
    <property type="entry name" value="Transpeptidase"/>
    <property type="match status" value="1"/>
</dbReference>
<comment type="similarity">
    <text evidence="2">Belongs to the class-D beta-lactamase family.</text>
</comment>
<dbReference type="InterPro" id="IPR050515">
    <property type="entry name" value="Beta-lactam/transpept"/>
</dbReference>
<evidence type="ECO:0000256" key="5">
    <source>
        <dbReference type="ARBA" id="ARBA00022801"/>
    </source>
</evidence>
<evidence type="ECO:0000256" key="2">
    <source>
        <dbReference type="ARBA" id="ARBA00007898"/>
    </source>
</evidence>
<evidence type="ECO:0000313" key="11">
    <source>
        <dbReference type="Proteomes" id="UP000184394"/>
    </source>
</evidence>
<evidence type="ECO:0000256" key="3">
    <source>
        <dbReference type="ARBA" id="ARBA00012865"/>
    </source>
</evidence>
<evidence type="ECO:0000256" key="1">
    <source>
        <dbReference type="ARBA" id="ARBA00001526"/>
    </source>
</evidence>
<keyword evidence="6" id="KW-0046">Antibiotic resistance</keyword>
<protein>
    <recommendedName>
        <fullName evidence="3">beta-lactamase</fullName>
        <ecNumber evidence="3">3.5.2.6</ecNumber>
    </recommendedName>
</protein>
<reference evidence="10 11" key="1">
    <citation type="submission" date="2016-11" db="EMBL/GenBank/DDBJ databases">
        <authorList>
            <person name="Jaros S."/>
            <person name="Januszkiewicz K."/>
            <person name="Wedrychowicz H."/>
        </authorList>
    </citation>
    <scope>NUCLEOTIDE SEQUENCE [LARGE SCALE GENOMIC DNA]</scope>
    <source>
        <strain evidence="10 11">Y1</strain>
    </source>
</reference>
<organism evidence="10 11">
    <name type="scientific">Ruminococcus flavefaciens</name>
    <dbReference type="NCBI Taxonomy" id="1265"/>
    <lineage>
        <taxon>Bacteria</taxon>
        <taxon>Bacillati</taxon>
        <taxon>Bacillota</taxon>
        <taxon>Clostridia</taxon>
        <taxon>Eubacteriales</taxon>
        <taxon>Oscillospiraceae</taxon>
        <taxon>Ruminococcus</taxon>
    </lineage>
</organism>
<evidence type="ECO:0000256" key="4">
    <source>
        <dbReference type="ARBA" id="ARBA00022729"/>
    </source>
</evidence>
<dbReference type="GO" id="GO:0008800">
    <property type="term" value="F:beta-lactamase activity"/>
    <property type="evidence" value="ECO:0007669"/>
    <property type="project" value="UniProtKB-EC"/>
</dbReference>
<dbReference type="InterPro" id="IPR001460">
    <property type="entry name" value="PCN-bd_Tpept"/>
</dbReference>
<evidence type="ECO:0000256" key="7">
    <source>
        <dbReference type="SAM" id="MobiDB-lite"/>
    </source>
</evidence>
<dbReference type="GO" id="GO:0046677">
    <property type="term" value="P:response to antibiotic"/>
    <property type="evidence" value="ECO:0007669"/>
    <property type="project" value="UniProtKB-KW"/>
</dbReference>
<keyword evidence="5" id="KW-0378">Hydrolase</keyword>
<dbReference type="SUPFAM" id="SSF56601">
    <property type="entry name" value="beta-lactamase/transpeptidase-like"/>
    <property type="match status" value="1"/>
</dbReference>
<feature type="signal peptide" evidence="8">
    <location>
        <begin position="1"/>
        <end position="26"/>
    </location>
</feature>
<keyword evidence="4 8" id="KW-0732">Signal</keyword>
<dbReference type="EC" id="3.5.2.6" evidence="3"/>
<accession>A0A1M7L2M8</accession>
<dbReference type="GO" id="GO:0071555">
    <property type="term" value="P:cell wall organization"/>
    <property type="evidence" value="ECO:0007669"/>
    <property type="project" value="TreeGrafter"/>
</dbReference>
<dbReference type="OrthoDB" id="9804124at2"/>
<proteinExistence type="inferred from homology"/>
<feature type="region of interest" description="Disordered" evidence="7">
    <location>
        <begin position="32"/>
        <end position="61"/>
    </location>
</feature>
<dbReference type="Gene3D" id="3.40.710.10">
    <property type="entry name" value="DD-peptidase/beta-lactamase superfamily"/>
    <property type="match status" value="1"/>
</dbReference>
<feature type="compositionally biased region" description="Polar residues" evidence="7">
    <location>
        <begin position="43"/>
        <end position="53"/>
    </location>
</feature>
<name>A0A1M7L2M8_RUMFL</name>